<dbReference type="InterPro" id="IPR021357">
    <property type="entry name" value="DUF2782"/>
</dbReference>
<evidence type="ECO:0000313" key="5">
    <source>
        <dbReference type="Proteomes" id="UP000625247"/>
    </source>
</evidence>
<evidence type="ECO:0000313" key="4">
    <source>
        <dbReference type="Proteomes" id="UP000029719"/>
    </source>
</evidence>
<dbReference type="Proteomes" id="UP000029719">
    <property type="component" value="Unassembled WGS sequence"/>
</dbReference>
<evidence type="ECO:0000313" key="2">
    <source>
        <dbReference type="EMBL" id="KGF64380.1"/>
    </source>
</evidence>
<sequence>MRALNRLLLVGGLLACSSLALAADDEAPSAEPDVTIRQSGDDFVQEYRANGFVYAVKITPKHGKPYYLVRADGTSGQFIRSDQPDMLIPQWVIFSW</sequence>
<gene>
    <name evidence="3" type="ORF">IFT62_11635</name>
    <name evidence="2" type="ORF">LT42_21185</name>
</gene>
<dbReference type="RefSeq" id="WP_037017085.1">
    <property type="nucleotide sequence ID" value="NZ_JACYNP010000004.1"/>
</dbReference>
<protein>
    <submittedName>
        <fullName evidence="3">DUF2782 domain-containing protein</fullName>
    </submittedName>
</protein>
<organism evidence="2 4">
    <name type="scientific">Pseudomonas lutea</name>
    <dbReference type="NCBI Taxonomy" id="243924"/>
    <lineage>
        <taxon>Bacteria</taxon>
        <taxon>Pseudomonadati</taxon>
        <taxon>Pseudomonadota</taxon>
        <taxon>Gammaproteobacteria</taxon>
        <taxon>Pseudomonadales</taxon>
        <taxon>Pseudomonadaceae</taxon>
        <taxon>Pseudomonas</taxon>
    </lineage>
</organism>
<dbReference type="AlphaFoldDB" id="A0A9X0JJ37"/>
<dbReference type="Gene3D" id="2.20.130.30">
    <property type="entry name" value="Protein of unknown function DUF2782"/>
    <property type="match status" value="1"/>
</dbReference>
<feature type="chain" id="PRO_5040991408" evidence="1">
    <location>
        <begin position="23"/>
        <end position="96"/>
    </location>
</feature>
<dbReference type="EMBL" id="JACYNP010000004">
    <property type="protein sequence ID" value="MBD8121866.1"/>
    <property type="molecule type" value="Genomic_DNA"/>
</dbReference>
<dbReference type="OrthoDB" id="5296182at2"/>
<reference evidence="3 5" key="2">
    <citation type="journal article" date="2020" name="FEMS Microbiol. Ecol.">
        <title>Temporal dynamics of bacterial communities during seed development and maturation.</title>
        <authorList>
            <person name="Chesneau G."/>
            <person name="Torres-Cortes G."/>
            <person name="Briand M."/>
            <person name="Darrasse A."/>
            <person name="Preveaux A."/>
            <person name="Marais C."/>
            <person name="Jacques M.A."/>
            <person name="Shade A."/>
            <person name="Barret M."/>
        </authorList>
    </citation>
    <scope>NUCLEOTIDE SEQUENCE [LARGE SCALE GENOMIC DNA]</scope>
    <source>
        <strain evidence="3 5">CFBP13723</strain>
    </source>
</reference>
<evidence type="ECO:0000256" key="1">
    <source>
        <dbReference type="SAM" id="SignalP"/>
    </source>
</evidence>
<comment type="caution">
    <text evidence="2">The sequence shown here is derived from an EMBL/GenBank/DDBJ whole genome shotgun (WGS) entry which is preliminary data.</text>
</comment>
<name>A0A9X0JJ37_9PSED</name>
<evidence type="ECO:0000313" key="3">
    <source>
        <dbReference type="EMBL" id="MBD8121866.1"/>
    </source>
</evidence>
<keyword evidence="1" id="KW-0732">Signal</keyword>
<keyword evidence="5" id="KW-1185">Reference proteome</keyword>
<proteinExistence type="predicted"/>
<accession>A0A9X0JJ37</accession>
<dbReference type="EMBL" id="JRMB01000002">
    <property type="protein sequence ID" value="KGF64380.1"/>
    <property type="molecule type" value="Genomic_DNA"/>
</dbReference>
<dbReference type="Pfam" id="PF11191">
    <property type="entry name" value="DUF2782"/>
    <property type="match status" value="1"/>
</dbReference>
<dbReference type="Proteomes" id="UP000625247">
    <property type="component" value="Unassembled WGS sequence"/>
</dbReference>
<feature type="signal peptide" evidence="1">
    <location>
        <begin position="1"/>
        <end position="22"/>
    </location>
</feature>
<reference evidence="2 4" key="1">
    <citation type="submission" date="2014-09" db="EMBL/GenBank/DDBJ databases">
        <title>Genome sequence of Pseudomonas lutea strain DSM 17257T.</title>
        <authorList>
            <person name="Kwak Y."/>
            <person name="Shin J.-H."/>
        </authorList>
    </citation>
    <scope>NUCLEOTIDE SEQUENCE [LARGE SCALE GENOMIC DNA]</scope>
    <source>
        <strain evidence="2 4">DSM 17257</strain>
    </source>
</reference>